<dbReference type="Gene3D" id="3.40.50.300">
    <property type="entry name" value="P-loop containing nucleotide triphosphate hydrolases"/>
    <property type="match status" value="1"/>
</dbReference>
<dbReference type="PRINTS" id="PR00344">
    <property type="entry name" value="BCTRLSENSOR"/>
</dbReference>
<dbReference type="SUPFAM" id="SSF47384">
    <property type="entry name" value="Homodimeric domain of signal transducing histidine kinase"/>
    <property type="match status" value="1"/>
</dbReference>
<keyword evidence="9" id="KW-0067">ATP-binding</keyword>
<accession>A0A285U6Z4</accession>
<dbReference type="Pfam" id="PF02518">
    <property type="entry name" value="HATPase_c"/>
    <property type="match status" value="1"/>
</dbReference>
<dbReference type="PROSITE" id="PS50109">
    <property type="entry name" value="HIS_KIN"/>
    <property type="match status" value="1"/>
</dbReference>
<evidence type="ECO:0000256" key="2">
    <source>
        <dbReference type="ARBA" id="ARBA00004141"/>
    </source>
</evidence>
<evidence type="ECO:0000256" key="4">
    <source>
        <dbReference type="ARBA" id="ARBA00022553"/>
    </source>
</evidence>
<evidence type="ECO:0000256" key="12">
    <source>
        <dbReference type="ARBA" id="ARBA00023136"/>
    </source>
</evidence>
<dbReference type="InterPro" id="IPR003594">
    <property type="entry name" value="HATPase_dom"/>
</dbReference>
<evidence type="ECO:0000256" key="6">
    <source>
        <dbReference type="ARBA" id="ARBA00022692"/>
    </source>
</evidence>
<name>A0A285U6Z4_9HYPH</name>
<dbReference type="Proteomes" id="UP000219167">
    <property type="component" value="Unassembled WGS sequence"/>
</dbReference>
<evidence type="ECO:0000313" key="16">
    <source>
        <dbReference type="Proteomes" id="UP000219167"/>
    </source>
</evidence>
<dbReference type="GO" id="GO:0005737">
    <property type="term" value="C:cytoplasm"/>
    <property type="evidence" value="ECO:0007669"/>
    <property type="project" value="UniProtKB-ARBA"/>
</dbReference>
<evidence type="ECO:0000256" key="11">
    <source>
        <dbReference type="ARBA" id="ARBA00023012"/>
    </source>
</evidence>
<keyword evidence="16" id="KW-1185">Reference proteome</keyword>
<dbReference type="PANTHER" id="PTHR45569">
    <property type="entry name" value="SENSOR PROTEIN KDPD"/>
    <property type="match status" value="1"/>
</dbReference>
<dbReference type="GO" id="GO:0005886">
    <property type="term" value="C:plasma membrane"/>
    <property type="evidence" value="ECO:0007669"/>
    <property type="project" value="TreeGrafter"/>
</dbReference>
<dbReference type="Pfam" id="PF00512">
    <property type="entry name" value="HisKA"/>
    <property type="match status" value="1"/>
</dbReference>
<feature type="transmembrane region" description="Helical" evidence="13">
    <location>
        <begin position="480"/>
        <end position="501"/>
    </location>
</feature>
<keyword evidence="4" id="KW-0597">Phosphoprotein</keyword>
<dbReference type="InterPro" id="IPR036890">
    <property type="entry name" value="HATPase_C_sf"/>
</dbReference>
<dbReference type="InterPro" id="IPR014729">
    <property type="entry name" value="Rossmann-like_a/b/a_fold"/>
</dbReference>
<organism evidence="15 16">
    <name type="scientific">Rhizobium subbaraonis</name>
    <dbReference type="NCBI Taxonomy" id="908946"/>
    <lineage>
        <taxon>Bacteria</taxon>
        <taxon>Pseudomonadati</taxon>
        <taxon>Pseudomonadota</taxon>
        <taxon>Alphaproteobacteria</taxon>
        <taxon>Hyphomicrobiales</taxon>
        <taxon>Rhizobiaceae</taxon>
        <taxon>Rhizobium/Agrobacterium group</taxon>
        <taxon>Rhizobium</taxon>
    </lineage>
</organism>
<dbReference type="EMBL" id="OBQD01000004">
    <property type="protein sequence ID" value="SOC37685.1"/>
    <property type="molecule type" value="Genomic_DNA"/>
</dbReference>
<dbReference type="CDD" id="cd01987">
    <property type="entry name" value="USP_KdpD-like"/>
    <property type="match status" value="1"/>
</dbReference>
<evidence type="ECO:0000256" key="10">
    <source>
        <dbReference type="ARBA" id="ARBA00022989"/>
    </source>
</evidence>
<feature type="domain" description="Histidine kinase" evidence="14">
    <location>
        <begin position="673"/>
        <end position="890"/>
    </location>
</feature>
<dbReference type="SMART" id="SM00387">
    <property type="entry name" value="HATPase_c"/>
    <property type="match status" value="1"/>
</dbReference>
<dbReference type="InterPro" id="IPR052023">
    <property type="entry name" value="Histidine_kinase_KdpD"/>
</dbReference>
<keyword evidence="6 13" id="KW-0812">Transmembrane</keyword>
<dbReference type="GO" id="GO:0005524">
    <property type="term" value="F:ATP binding"/>
    <property type="evidence" value="ECO:0007669"/>
    <property type="project" value="UniProtKB-KW"/>
</dbReference>
<dbReference type="EC" id="2.7.13.3" evidence="3"/>
<dbReference type="Pfam" id="PF13493">
    <property type="entry name" value="DUF4118"/>
    <property type="match status" value="1"/>
</dbReference>
<dbReference type="InterPro" id="IPR029016">
    <property type="entry name" value="GAF-like_dom_sf"/>
</dbReference>
<dbReference type="InterPro" id="IPR004358">
    <property type="entry name" value="Sig_transdc_His_kin-like_C"/>
</dbReference>
<dbReference type="Gene3D" id="1.10.287.130">
    <property type="match status" value="1"/>
</dbReference>
<dbReference type="InterPro" id="IPR003661">
    <property type="entry name" value="HisK_dim/P_dom"/>
</dbReference>
<dbReference type="SMART" id="SM00388">
    <property type="entry name" value="HisKA"/>
    <property type="match status" value="1"/>
</dbReference>
<dbReference type="InterPro" id="IPR038318">
    <property type="entry name" value="KdpD_sf"/>
</dbReference>
<evidence type="ECO:0000256" key="3">
    <source>
        <dbReference type="ARBA" id="ARBA00012438"/>
    </source>
</evidence>
<keyword evidence="12 13" id="KW-0472">Membrane</keyword>
<dbReference type="PANTHER" id="PTHR45569:SF1">
    <property type="entry name" value="SENSOR PROTEIN KDPD"/>
    <property type="match status" value="1"/>
</dbReference>
<evidence type="ECO:0000256" key="13">
    <source>
        <dbReference type="SAM" id="Phobius"/>
    </source>
</evidence>
<proteinExistence type="predicted"/>
<dbReference type="InterPro" id="IPR027417">
    <property type="entry name" value="P-loop_NTPase"/>
</dbReference>
<feature type="transmembrane region" description="Helical" evidence="13">
    <location>
        <begin position="433"/>
        <end position="460"/>
    </location>
</feature>
<evidence type="ECO:0000259" key="14">
    <source>
        <dbReference type="PROSITE" id="PS50109"/>
    </source>
</evidence>
<keyword evidence="7" id="KW-0547">Nucleotide-binding</keyword>
<feature type="transmembrane region" description="Helical" evidence="13">
    <location>
        <begin position="405"/>
        <end position="426"/>
    </location>
</feature>
<keyword evidence="11" id="KW-0902">Two-component regulatory system</keyword>
<dbReference type="FunFam" id="3.40.50.300:FF:000483">
    <property type="entry name" value="Sensor histidine kinase KdpD"/>
    <property type="match status" value="1"/>
</dbReference>
<dbReference type="Gene3D" id="3.30.565.10">
    <property type="entry name" value="Histidine kinase-like ATPase, C-terminal domain"/>
    <property type="match status" value="1"/>
</dbReference>
<evidence type="ECO:0000256" key="8">
    <source>
        <dbReference type="ARBA" id="ARBA00022777"/>
    </source>
</evidence>
<evidence type="ECO:0000256" key="5">
    <source>
        <dbReference type="ARBA" id="ARBA00022679"/>
    </source>
</evidence>
<evidence type="ECO:0000256" key="1">
    <source>
        <dbReference type="ARBA" id="ARBA00000085"/>
    </source>
</evidence>
<dbReference type="GO" id="GO:0000155">
    <property type="term" value="F:phosphorelay sensor kinase activity"/>
    <property type="evidence" value="ECO:0007669"/>
    <property type="project" value="InterPro"/>
</dbReference>
<comment type="catalytic activity">
    <reaction evidence="1">
        <text>ATP + protein L-histidine = ADP + protein N-phospho-L-histidine.</text>
        <dbReference type="EC" id="2.7.13.3"/>
    </reaction>
</comment>
<comment type="subcellular location">
    <subcellularLocation>
        <location evidence="2">Membrane</location>
        <topology evidence="2">Multi-pass membrane protein</topology>
    </subcellularLocation>
</comment>
<protein>
    <recommendedName>
        <fullName evidence="3">histidine kinase</fullName>
        <ecNumber evidence="3">2.7.13.3</ecNumber>
    </recommendedName>
</protein>
<evidence type="ECO:0000256" key="9">
    <source>
        <dbReference type="ARBA" id="ARBA00022840"/>
    </source>
</evidence>
<gene>
    <name evidence="15" type="ORF">SAMN05892877_104261</name>
</gene>
<reference evidence="15 16" key="1">
    <citation type="submission" date="2017-08" db="EMBL/GenBank/DDBJ databases">
        <authorList>
            <person name="de Groot N.N."/>
        </authorList>
    </citation>
    <scope>NUCLEOTIDE SEQUENCE [LARGE SCALE GENOMIC DNA]</scope>
    <source>
        <strain evidence="15 16">JC85</strain>
    </source>
</reference>
<dbReference type="InterPro" id="IPR025201">
    <property type="entry name" value="KdpD_TM"/>
</dbReference>
<keyword evidence="8 15" id="KW-0418">Kinase</keyword>
<dbReference type="SUPFAM" id="SSF52402">
    <property type="entry name" value="Adenine nucleotide alpha hydrolases-like"/>
    <property type="match status" value="1"/>
</dbReference>
<dbReference type="AlphaFoldDB" id="A0A285U6Z4"/>
<dbReference type="SUPFAM" id="SSF52540">
    <property type="entry name" value="P-loop containing nucleoside triphosphate hydrolases"/>
    <property type="match status" value="1"/>
</dbReference>
<dbReference type="Gene3D" id="3.30.450.40">
    <property type="match status" value="1"/>
</dbReference>
<dbReference type="RefSeq" id="WP_097137877.1">
    <property type="nucleotide sequence ID" value="NZ_OBQD01000004.1"/>
</dbReference>
<dbReference type="InterPro" id="IPR036097">
    <property type="entry name" value="HisK_dim/P_sf"/>
</dbReference>
<evidence type="ECO:0000256" key="7">
    <source>
        <dbReference type="ARBA" id="ARBA00022741"/>
    </source>
</evidence>
<evidence type="ECO:0000313" key="15">
    <source>
        <dbReference type="EMBL" id="SOC37685.1"/>
    </source>
</evidence>
<keyword evidence="10 13" id="KW-1133">Transmembrane helix</keyword>
<dbReference type="Pfam" id="PF02702">
    <property type="entry name" value="KdpD"/>
    <property type="match status" value="1"/>
</dbReference>
<dbReference type="Gene3D" id="1.20.120.620">
    <property type="entry name" value="Backbone structure of the membrane domain of e. Coli histidine kinase receptor kdpd"/>
    <property type="match status" value="1"/>
</dbReference>
<dbReference type="InterPro" id="IPR005467">
    <property type="entry name" value="His_kinase_dom"/>
</dbReference>
<sequence>MADTDRETKRRPDPDALLALADSERRGKLTIFLGAAPGVGKTFAMLARAQQARAEGAEVVVGLVETHGRMETQNLLSGLQVLPRRAVEYKGYVLDEFDLDAALALKPQTIIVDELAHSNPEDSRHPKRYQDIEELVAAGIDVWTAMNIQHLESLSDVVAQITGTPVRERVPDGVLNRADEVILVDLPPADLIKRLNEGKVYVPDSAARAIESFFRIGNLTALREMALRRTAERIDDQVVNYLKQNAIEGAWAASERLLVCIGPDQLSEKVVRTAGRLATGLNASWTVVCIEHADVETGDSEAVRRLDATFRLAEQLGADTRRIIGTDFVAEILKFARREHVTQIVIGAHEQPLWKLFVRRSLADSLVKEAGGIAVHLVTADQDETPAKKKRAPATFSARSLVRPFGIAVATVSAATVVGRAITALIELPNLGLLFLMAVLVAAALEGYAAAFIAAFLSLFAYNYFFIDPLHTLAVAKPHAIFALVVFLAAAVLAGSLAARIRDQAKAAYRRAAAMQALYDFSRKLSGTLKTDDVLWASVSQLQASLKRDAVLLLPEGAELNLSAAWPPDTELGVSDMAAARWALDKQEMAGHGTSTLPNSTFQFRPLMSPHGPVGVCGVGMTAGDLDINEERTLAAILDQTTVAIDRSCLSRTSLEQAARLEGERFRTALLSSITHDLKAPVAAIAGAVRTLKDRGGEIAPDERQTVVQTLETESDRLGRFAGNLADMTRIETGTLSPKRDPVDVGEVVRAAVERARRLFPGQAFEASIAPGLLEMTGDAGLLSQTLANLLDNAKRHGADEPISVYARKEGNEIVISVTDQGKGIKPADLDRVFEKFYRRGHVDGRPVGAGLGLPISKGFTEAMGGQIRAESPAMKRRGTRITLRFPALAPENVAT</sequence>
<dbReference type="InterPro" id="IPR003852">
    <property type="entry name" value="Sig_transdc_His_kinase_KdpD_N"/>
</dbReference>
<dbReference type="OrthoDB" id="9806130at2"/>
<keyword evidence="5" id="KW-0808">Transferase</keyword>
<dbReference type="SUPFAM" id="SSF55874">
    <property type="entry name" value="ATPase domain of HSP90 chaperone/DNA topoisomerase II/histidine kinase"/>
    <property type="match status" value="1"/>
</dbReference>
<dbReference type="CDD" id="cd00082">
    <property type="entry name" value="HisKA"/>
    <property type="match status" value="1"/>
</dbReference>
<dbReference type="Gene3D" id="3.40.50.620">
    <property type="entry name" value="HUPs"/>
    <property type="match status" value="1"/>
</dbReference>